<gene>
    <name evidence="1" type="ORF">DPEC_G00337550</name>
</gene>
<sequence length="70" mass="7812">MTRVTQRQETVASWTLAQKQRAGGHWISSRWNAIDPVALNERSLRDCSVYLLCHCSAAASFLLRGHSPGD</sequence>
<name>A0ACC2F4D7_DALPE</name>
<dbReference type="Proteomes" id="UP001157502">
    <property type="component" value="Chromosome 34"/>
</dbReference>
<keyword evidence="2" id="KW-1185">Reference proteome</keyword>
<evidence type="ECO:0000313" key="1">
    <source>
        <dbReference type="EMBL" id="KAJ7986206.1"/>
    </source>
</evidence>
<protein>
    <submittedName>
        <fullName evidence="1">Uncharacterized protein</fullName>
    </submittedName>
</protein>
<dbReference type="EMBL" id="CM055761">
    <property type="protein sequence ID" value="KAJ7986206.1"/>
    <property type="molecule type" value="Genomic_DNA"/>
</dbReference>
<evidence type="ECO:0000313" key="2">
    <source>
        <dbReference type="Proteomes" id="UP001157502"/>
    </source>
</evidence>
<accession>A0ACC2F4D7</accession>
<reference evidence="1" key="1">
    <citation type="submission" date="2021-05" db="EMBL/GenBank/DDBJ databases">
        <authorList>
            <person name="Pan Q."/>
            <person name="Jouanno E."/>
            <person name="Zahm M."/>
            <person name="Klopp C."/>
            <person name="Cabau C."/>
            <person name="Louis A."/>
            <person name="Berthelot C."/>
            <person name="Parey E."/>
            <person name="Roest Crollius H."/>
            <person name="Montfort J."/>
            <person name="Robinson-Rechavi M."/>
            <person name="Bouchez O."/>
            <person name="Lampietro C."/>
            <person name="Lopez Roques C."/>
            <person name="Donnadieu C."/>
            <person name="Postlethwait J."/>
            <person name="Bobe J."/>
            <person name="Dillon D."/>
            <person name="Chandos A."/>
            <person name="von Hippel F."/>
            <person name="Guiguen Y."/>
        </authorList>
    </citation>
    <scope>NUCLEOTIDE SEQUENCE</scope>
    <source>
        <strain evidence="1">YG-Jan2019</strain>
    </source>
</reference>
<proteinExistence type="predicted"/>
<organism evidence="1 2">
    <name type="scientific">Dallia pectoralis</name>
    <name type="common">Alaska blackfish</name>
    <dbReference type="NCBI Taxonomy" id="75939"/>
    <lineage>
        <taxon>Eukaryota</taxon>
        <taxon>Metazoa</taxon>
        <taxon>Chordata</taxon>
        <taxon>Craniata</taxon>
        <taxon>Vertebrata</taxon>
        <taxon>Euteleostomi</taxon>
        <taxon>Actinopterygii</taxon>
        <taxon>Neopterygii</taxon>
        <taxon>Teleostei</taxon>
        <taxon>Protacanthopterygii</taxon>
        <taxon>Esociformes</taxon>
        <taxon>Umbridae</taxon>
        <taxon>Dallia</taxon>
    </lineage>
</organism>
<comment type="caution">
    <text evidence="1">The sequence shown here is derived from an EMBL/GenBank/DDBJ whole genome shotgun (WGS) entry which is preliminary data.</text>
</comment>